<comment type="caution">
    <text evidence="1">The sequence shown here is derived from an EMBL/GenBank/DDBJ whole genome shotgun (WGS) entry which is preliminary data.</text>
</comment>
<feature type="non-terminal residue" evidence="1">
    <location>
        <position position="1"/>
    </location>
</feature>
<dbReference type="Proteomes" id="UP000221165">
    <property type="component" value="Unassembled WGS sequence"/>
</dbReference>
<protein>
    <submittedName>
        <fullName evidence="1">Zinc finger (Ccch type) motif-containing protein</fullName>
    </submittedName>
</protein>
<proteinExistence type="predicted"/>
<organism evidence="1 2">
    <name type="scientific">Cystoisospora suis</name>
    <dbReference type="NCBI Taxonomy" id="483139"/>
    <lineage>
        <taxon>Eukaryota</taxon>
        <taxon>Sar</taxon>
        <taxon>Alveolata</taxon>
        <taxon>Apicomplexa</taxon>
        <taxon>Conoidasida</taxon>
        <taxon>Coccidia</taxon>
        <taxon>Eucoccidiorida</taxon>
        <taxon>Eimeriorina</taxon>
        <taxon>Sarcocystidae</taxon>
        <taxon>Cystoisospora</taxon>
    </lineage>
</organism>
<evidence type="ECO:0000313" key="1">
    <source>
        <dbReference type="EMBL" id="PHJ14918.1"/>
    </source>
</evidence>
<reference evidence="1 2" key="1">
    <citation type="journal article" date="2017" name="Int. J. Parasitol.">
        <title>The genome of the protozoan parasite Cystoisospora suis and a reverse vaccinology approach to identify vaccine candidates.</title>
        <authorList>
            <person name="Palmieri N."/>
            <person name="Shrestha A."/>
            <person name="Ruttkowski B."/>
            <person name="Beck T."/>
            <person name="Vogl C."/>
            <person name="Tomley F."/>
            <person name="Blake D.P."/>
            <person name="Joachim A."/>
        </authorList>
    </citation>
    <scope>NUCLEOTIDE SEQUENCE [LARGE SCALE GENOMIC DNA]</scope>
    <source>
        <strain evidence="1 2">Wien I</strain>
    </source>
</reference>
<dbReference type="RefSeq" id="XP_067916652.1">
    <property type="nucleotide sequence ID" value="XM_068071371.1"/>
</dbReference>
<accession>A0A2C6KE47</accession>
<dbReference type="GeneID" id="94434582"/>
<name>A0A2C6KE47_9APIC</name>
<sequence>LGELTAHEDGDISVIRCLTDQYFLTCGAEDSVISIWKWSTPHSNANTKTSTTTPTTTTAITTSSSSALLMPSVST</sequence>
<evidence type="ECO:0000313" key="2">
    <source>
        <dbReference type="Proteomes" id="UP000221165"/>
    </source>
</evidence>
<dbReference type="EMBL" id="MIGC01010489">
    <property type="protein sequence ID" value="PHJ14918.1"/>
    <property type="molecule type" value="Genomic_DNA"/>
</dbReference>
<keyword evidence="2" id="KW-1185">Reference proteome</keyword>
<dbReference type="VEuPathDB" id="ToxoDB:CSUI_011270"/>
<gene>
    <name evidence="1" type="ORF">CSUI_011270</name>
</gene>
<dbReference type="AlphaFoldDB" id="A0A2C6KE47"/>